<feature type="domain" description="PX" evidence="6">
    <location>
        <begin position="3"/>
        <end position="120"/>
    </location>
</feature>
<comment type="subcellular location">
    <subcellularLocation>
        <location evidence="1">Vacuole</location>
    </subcellularLocation>
</comment>
<evidence type="ECO:0000259" key="5">
    <source>
        <dbReference type="PROSITE" id="PS50192"/>
    </source>
</evidence>
<dbReference type="GO" id="GO:0016192">
    <property type="term" value="P:vesicle-mediated transport"/>
    <property type="evidence" value="ECO:0007669"/>
    <property type="project" value="UniProtKB-ARBA"/>
</dbReference>
<dbReference type="PROSITE" id="PS50192">
    <property type="entry name" value="T_SNARE"/>
    <property type="match status" value="1"/>
</dbReference>
<keyword evidence="8" id="KW-1185">Reference proteome</keyword>
<dbReference type="GO" id="GO:0000329">
    <property type="term" value="C:fungal-type vacuole membrane"/>
    <property type="evidence" value="ECO:0007669"/>
    <property type="project" value="UniProtKB-ARBA"/>
</dbReference>
<dbReference type="PANTHER" id="PTHR22775">
    <property type="entry name" value="SORTING NEXIN"/>
    <property type="match status" value="1"/>
</dbReference>
<dbReference type="OMA" id="DSFDTRW"/>
<dbReference type="Gene3D" id="3.30.1520.10">
    <property type="entry name" value="Phox-like domain"/>
    <property type="match status" value="1"/>
</dbReference>
<dbReference type="FunFam" id="1.20.5.110:FF:000058">
    <property type="entry name" value="VAM7p Vacuolar SNARE protein"/>
    <property type="match status" value="1"/>
</dbReference>
<dbReference type="GO" id="GO:0035091">
    <property type="term" value="F:phosphatidylinositol binding"/>
    <property type="evidence" value="ECO:0007669"/>
    <property type="project" value="InterPro"/>
</dbReference>
<dbReference type="OrthoDB" id="428895at2759"/>
<accession>A0A163MHT4</accession>
<evidence type="ECO:0000259" key="6">
    <source>
        <dbReference type="PROSITE" id="PS50195"/>
    </source>
</evidence>
<gene>
    <name evidence="7" type="primary">ABSGL_10965.1 scaffold 12033</name>
</gene>
<dbReference type="AlphaFoldDB" id="A0A163MHT4"/>
<dbReference type="SUPFAM" id="SSF58038">
    <property type="entry name" value="SNARE fusion complex"/>
    <property type="match status" value="1"/>
</dbReference>
<dbReference type="InParanoid" id="A0A163MHT4"/>
<feature type="domain" description="T-SNARE coiled-coil homology" evidence="5">
    <location>
        <begin position="304"/>
        <end position="366"/>
    </location>
</feature>
<dbReference type="Pfam" id="PF00787">
    <property type="entry name" value="PX"/>
    <property type="match status" value="1"/>
</dbReference>
<dbReference type="PROSITE" id="PS50195">
    <property type="entry name" value="PX"/>
    <property type="match status" value="1"/>
</dbReference>
<keyword evidence="3" id="KW-0175">Coiled coil</keyword>
<evidence type="ECO:0008006" key="9">
    <source>
        <dbReference type="Google" id="ProtNLM"/>
    </source>
</evidence>
<evidence type="ECO:0000256" key="1">
    <source>
        <dbReference type="ARBA" id="ARBA00004116"/>
    </source>
</evidence>
<dbReference type="GO" id="GO:0007034">
    <property type="term" value="P:vacuolar transport"/>
    <property type="evidence" value="ECO:0007669"/>
    <property type="project" value="UniProtKB-ARBA"/>
</dbReference>
<dbReference type="InterPro" id="IPR001683">
    <property type="entry name" value="PX_dom"/>
</dbReference>
<dbReference type="EMBL" id="LT554417">
    <property type="protein sequence ID" value="SAM05099.1"/>
    <property type="molecule type" value="Genomic_DNA"/>
</dbReference>
<dbReference type="SMART" id="SM00397">
    <property type="entry name" value="t_SNARE"/>
    <property type="match status" value="1"/>
</dbReference>
<comment type="function">
    <text evidence="4">Essential for proper morphogenesis of the vacuole. May exist as structural reinforcement on the surface of the vacuolar membrane and be required for maintenance against rupture by osmotic pressure.</text>
</comment>
<sequence length="367" mass="41951">MSEVIQSIFVRDCETRQQPKPHTVYKVDIHAAVRNWTIWKRYSEFKKLHEQLVALYPDHPPTSPFPSKSLFPPTFGDAQKTEDRRRGLEDYVRAILRDRDDRWRQTDFWRDFLAIPTRDTSTLTMYTSESWLEEYQDMAQAGREIRSLMNKRDTHNARNEISASHHCTVQAKKLLLTMASRLAHLDSGVQTGLSDGELRRRRDMLNTLKEEKDALAKLISTGRQDHDLLYTTSTTTGSKVAAAPMASSPQGTNWMDRKQLLGGESVQRHSTGSRAFGAAASSKLAKETEVTRGLDNEGIAQYQHQLMTEQDLQVEQFSAILNRQKQLGYAIGDELETQTQVLDELDRDVGRTQAKLKFANKRLGKIN</sequence>
<dbReference type="InterPro" id="IPR036871">
    <property type="entry name" value="PX_dom_sf"/>
</dbReference>
<dbReference type="SMART" id="SM00312">
    <property type="entry name" value="PX"/>
    <property type="match status" value="1"/>
</dbReference>
<keyword evidence="2" id="KW-0926">Vacuole</keyword>
<dbReference type="PANTHER" id="PTHR22775:SF3">
    <property type="entry name" value="SORTING NEXIN-13"/>
    <property type="match status" value="1"/>
</dbReference>
<dbReference type="Proteomes" id="UP000078561">
    <property type="component" value="Unassembled WGS sequence"/>
</dbReference>
<dbReference type="SUPFAM" id="SSF64268">
    <property type="entry name" value="PX domain"/>
    <property type="match status" value="1"/>
</dbReference>
<dbReference type="CDD" id="cd15858">
    <property type="entry name" value="SNARE_VAM7"/>
    <property type="match status" value="1"/>
</dbReference>
<evidence type="ECO:0000256" key="4">
    <source>
        <dbReference type="ARBA" id="ARBA00054927"/>
    </source>
</evidence>
<organism evidence="7">
    <name type="scientific">Absidia glauca</name>
    <name type="common">Pin mould</name>
    <dbReference type="NCBI Taxonomy" id="4829"/>
    <lineage>
        <taxon>Eukaryota</taxon>
        <taxon>Fungi</taxon>
        <taxon>Fungi incertae sedis</taxon>
        <taxon>Mucoromycota</taxon>
        <taxon>Mucoromycotina</taxon>
        <taxon>Mucoromycetes</taxon>
        <taxon>Mucorales</taxon>
        <taxon>Cunninghamellaceae</taxon>
        <taxon>Absidia</taxon>
    </lineage>
</organism>
<evidence type="ECO:0000256" key="3">
    <source>
        <dbReference type="ARBA" id="ARBA00023054"/>
    </source>
</evidence>
<name>A0A163MHT4_ABSGL</name>
<dbReference type="GO" id="GO:0097576">
    <property type="term" value="P:vacuole fusion"/>
    <property type="evidence" value="ECO:0007669"/>
    <property type="project" value="UniProtKB-ARBA"/>
</dbReference>
<evidence type="ECO:0000313" key="8">
    <source>
        <dbReference type="Proteomes" id="UP000078561"/>
    </source>
</evidence>
<dbReference type="STRING" id="4829.A0A163MHT4"/>
<dbReference type="CDD" id="cd06897">
    <property type="entry name" value="PX_SNARE"/>
    <property type="match status" value="1"/>
</dbReference>
<protein>
    <recommendedName>
        <fullName evidence="9">PX domain-containing protein</fullName>
    </recommendedName>
</protein>
<dbReference type="FunCoup" id="A0A163MHT4">
    <property type="interactions" value="84"/>
</dbReference>
<evidence type="ECO:0000256" key="2">
    <source>
        <dbReference type="ARBA" id="ARBA00022554"/>
    </source>
</evidence>
<dbReference type="InterPro" id="IPR000727">
    <property type="entry name" value="T_SNARE_dom"/>
</dbReference>
<dbReference type="Gene3D" id="1.20.5.110">
    <property type="match status" value="1"/>
</dbReference>
<proteinExistence type="predicted"/>
<reference evidence="7" key="1">
    <citation type="submission" date="2016-04" db="EMBL/GenBank/DDBJ databases">
        <authorList>
            <person name="Evans L.H."/>
            <person name="Alamgir A."/>
            <person name="Owens N."/>
            <person name="Weber N.D."/>
            <person name="Virtaneva K."/>
            <person name="Barbian K."/>
            <person name="Babar A."/>
            <person name="Rosenke K."/>
        </authorList>
    </citation>
    <scope>NUCLEOTIDE SEQUENCE [LARGE SCALE GENOMIC DNA]</scope>
    <source>
        <strain evidence="7">CBS 101.48</strain>
    </source>
</reference>
<evidence type="ECO:0000313" key="7">
    <source>
        <dbReference type="EMBL" id="SAM05099.1"/>
    </source>
</evidence>